<dbReference type="SUPFAM" id="SSF81923">
    <property type="entry name" value="Double Clp-N motif"/>
    <property type="match status" value="1"/>
</dbReference>
<dbReference type="Gene3D" id="1.10.1780.10">
    <property type="entry name" value="Clp, N-terminal domain"/>
    <property type="match status" value="1"/>
</dbReference>
<dbReference type="InterPro" id="IPR004176">
    <property type="entry name" value="Clp_R_N"/>
</dbReference>
<evidence type="ECO:0000313" key="7">
    <source>
        <dbReference type="EMBL" id="GIJ11857.1"/>
    </source>
</evidence>
<dbReference type="InterPro" id="IPR041546">
    <property type="entry name" value="ClpA/ClpB_AAA_lid"/>
</dbReference>
<keyword evidence="2" id="KW-0067">ATP-binding</keyword>
<feature type="domain" description="UVR" evidence="5">
    <location>
        <begin position="429"/>
        <end position="464"/>
    </location>
</feature>
<evidence type="ECO:0000256" key="1">
    <source>
        <dbReference type="ARBA" id="ARBA00022741"/>
    </source>
</evidence>
<name>A0ABQ4I1U8_9ACTN</name>
<keyword evidence="3" id="KW-0677">Repeat</keyword>
<dbReference type="PANTHER" id="PTHR11638:SF18">
    <property type="entry name" value="HEAT SHOCK PROTEIN 104"/>
    <property type="match status" value="1"/>
</dbReference>
<dbReference type="CDD" id="cd00009">
    <property type="entry name" value="AAA"/>
    <property type="match status" value="1"/>
</dbReference>
<gene>
    <name evidence="7" type="ORF">Van01_50710</name>
</gene>
<dbReference type="PROSITE" id="PS51903">
    <property type="entry name" value="CLP_R"/>
    <property type="match status" value="1"/>
</dbReference>
<evidence type="ECO:0000259" key="5">
    <source>
        <dbReference type="PROSITE" id="PS50151"/>
    </source>
</evidence>
<dbReference type="Gene3D" id="4.10.860.10">
    <property type="entry name" value="UVR domain"/>
    <property type="match status" value="1"/>
</dbReference>
<feature type="region of interest" description="Disordered" evidence="4">
    <location>
        <begin position="496"/>
        <end position="531"/>
    </location>
</feature>
<dbReference type="InterPro" id="IPR050130">
    <property type="entry name" value="ClpA_ClpB"/>
</dbReference>
<dbReference type="Gene3D" id="1.10.8.60">
    <property type="match status" value="1"/>
</dbReference>
<dbReference type="InterPro" id="IPR058680">
    <property type="entry name" value="NBD_SMAX1-like"/>
</dbReference>
<evidence type="ECO:0000256" key="4">
    <source>
        <dbReference type="SAM" id="MobiDB-lite"/>
    </source>
</evidence>
<evidence type="ECO:0000313" key="8">
    <source>
        <dbReference type="Proteomes" id="UP000647017"/>
    </source>
</evidence>
<feature type="compositionally biased region" description="Acidic residues" evidence="4">
    <location>
        <begin position="522"/>
        <end position="531"/>
    </location>
</feature>
<dbReference type="InterPro" id="IPR001943">
    <property type="entry name" value="UVR_dom"/>
</dbReference>
<proteinExistence type="predicted"/>
<evidence type="ECO:0000259" key="6">
    <source>
        <dbReference type="PROSITE" id="PS51903"/>
    </source>
</evidence>
<dbReference type="PROSITE" id="PS50151">
    <property type="entry name" value="UVR"/>
    <property type="match status" value="1"/>
</dbReference>
<organism evidence="7 8">
    <name type="scientific">Micromonospora andamanensis</name>
    <dbReference type="NCBI Taxonomy" id="1287068"/>
    <lineage>
        <taxon>Bacteria</taxon>
        <taxon>Bacillati</taxon>
        <taxon>Actinomycetota</taxon>
        <taxon>Actinomycetes</taxon>
        <taxon>Micromonosporales</taxon>
        <taxon>Micromonosporaceae</taxon>
        <taxon>Micromonospora</taxon>
    </lineage>
</organism>
<dbReference type="Pfam" id="PF02861">
    <property type="entry name" value="Clp_N"/>
    <property type="match status" value="1"/>
</dbReference>
<feature type="domain" description="Clp R" evidence="6">
    <location>
        <begin position="2"/>
        <end position="144"/>
    </location>
</feature>
<sequence>MFERFTDRGRRVVILAQQDARALNHNYMGTEHILLGLVHEGEGVAATALESFGVSLEGVRHQVEEIIGRGQQEPEGHIPFTPRAKKVLELSLREALQLGHNYIGTEHILLGLIREGQGVGAQVLIKLGAELGLVRRQVINLLVGRPGGAPTPGGNESATPSVTVIVPTPPTDRVLDQFGRNLTRAAREGRLDPVVGRDREVERVVQVLSRRAKNNPVLIGEPGVGKSAVVERLAQRIAKGEVLDTLRDKQLYALDLAALTAGSRSHGEMEERLRDVHLALRGTSGDTLLFVEDIELIFGTPRGDAATVWGTIRALLAGREIQLISTGSADTVRRIMRDDPRLISFLQEITVAPPSPRAAYDMLVALRDRYEAHHRVSITDSALSEAVRLADRYFHERRLPANAVDLIDEASAQVRVARMARPPDLLELDEHCAQVRREKEAMIDAQDFESATQLRDKEKQLLERIAQRELEWQSGDDVVPEVDDDSVRLVVEQTLRDRIDEESAAPTSSDLPSNSAAANVFPDDDDVWAMS</sequence>
<evidence type="ECO:0000256" key="3">
    <source>
        <dbReference type="PROSITE-ProRule" id="PRU01251"/>
    </source>
</evidence>
<dbReference type="EMBL" id="BOOZ01000039">
    <property type="protein sequence ID" value="GIJ11857.1"/>
    <property type="molecule type" value="Genomic_DNA"/>
</dbReference>
<protein>
    <recommendedName>
        <fullName evidence="9">ATP-dependent Clp protease ATP-binding subunit</fullName>
    </recommendedName>
</protein>
<dbReference type="Proteomes" id="UP000647017">
    <property type="component" value="Unassembled WGS sequence"/>
</dbReference>
<keyword evidence="1" id="KW-0547">Nucleotide-binding</keyword>
<comment type="caution">
    <text evidence="7">The sequence shown here is derived from an EMBL/GenBank/DDBJ whole genome shotgun (WGS) entry which is preliminary data.</text>
</comment>
<dbReference type="PANTHER" id="PTHR11638">
    <property type="entry name" value="ATP-DEPENDENT CLP PROTEASE"/>
    <property type="match status" value="1"/>
</dbReference>
<dbReference type="InterPro" id="IPR027417">
    <property type="entry name" value="P-loop_NTPase"/>
</dbReference>
<dbReference type="SUPFAM" id="SSF52540">
    <property type="entry name" value="P-loop containing nucleoside triphosphate hydrolases"/>
    <property type="match status" value="1"/>
</dbReference>
<reference evidence="7 8" key="1">
    <citation type="submission" date="2021-01" db="EMBL/GenBank/DDBJ databases">
        <title>Whole genome shotgun sequence of Verrucosispora andamanensis NBRC 109075.</title>
        <authorList>
            <person name="Komaki H."/>
            <person name="Tamura T."/>
        </authorList>
    </citation>
    <scope>NUCLEOTIDE SEQUENCE [LARGE SCALE GENOMIC DNA]</scope>
    <source>
        <strain evidence="7 8">NBRC 109075</strain>
    </source>
</reference>
<dbReference type="InterPro" id="IPR036628">
    <property type="entry name" value="Clp_N_dom_sf"/>
</dbReference>
<dbReference type="Pfam" id="PF17871">
    <property type="entry name" value="AAA_lid_9"/>
    <property type="match status" value="1"/>
</dbReference>
<dbReference type="Gene3D" id="3.40.50.300">
    <property type="entry name" value="P-loop containing nucleotide triphosphate hydrolases"/>
    <property type="match status" value="1"/>
</dbReference>
<evidence type="ECO:0000256" key="2">
    <source>
        <dbReference type="ARBA" id="ARBA00022840"/>
    </source>
</evidence>
<accession>A0ABQ4I1U8</accession>
<dbReference type="Pfam" id="PF23569">
    <property type="entry name" value="NBD_SMAX1"/>
    <property type="match status" value="1"/>
</dbReference>
<evidence type="ECO:0008006" key="9">
    <source>
        <dbReference type="Google" id="ProtNLM"/>
    </source>
</evidence>
<keyword evidence="8" id="KW-1185">Reference proteome</keyword>
<feature type="compositionally biased region" description="Polar residues" evidence="4">
    <location>
        <begin position="505"/>
        <end position="517"/>
    </location>
</feature>